<gene>
    <name evidence="3" type="ORF">ACEU0G_003327</name>
</gene>
<protein>
    <submittedName>
        <fullName evidence="3">Uncharacterized protein</fullName>
    </submittedName>
</protein>
<name>A0ABW7CXN4_9GAMM</name>
<feature type="compositionally biased region" description="Low complexity" evidence="1">
    <location>
        <begin position="178"/>
        <end position="202"/>
    </location>
</feature>
<evidence type="ECO:0000313" key="3">
    <source>
        <dbReference type="EMBL" id="MFG6109316.1"/>
    </source>
</evidence>
<dbReference type="EMBL" id="JBHGCJ010000005">
    <property type="protein sequence ID" value="MFG6109316.1"/>
    <property type="molecule type" value="Genomic_DNA"/>
</dbReference>
<organism evidence="3 4">
    <name type="scientific">Stenotrophomonas nematodicola</name>
    <dbReference type="NCBI Taxonomy" id="2656746"/>
    <lineage>
        <taxon>Bacteria</taxon>
        <taxon>Pseudomonadati</taxon>
        <taxon>Pseudomonadota</taxon>
        <taxon>Gammaproteobacteria</taxon>
        <taxon>Lysobacterales</taxon>
        <taxon>Lysobacteraceae</taxon>
        <taxon>Stenotrophomonas</taxon>
    </lineage>
</organism>
<evidence type="ECO:0000256" key="2">
    <source>
        <dbReference type="SAM" id="SignalP"/>
    </source>
</evidence>
<comment type="caution">
    <text evidence="3">The sequence shown here is derived from an EMBL/GenBank/DDBJ whole genome shotgun (WGS) entry which is preliminary data.</text>
</comment>
<evidence type="ECO:0000256" key="1">
    <source>
        <dbReference type="SAM" id="MobiDB-lite"/>
    </source>
</evidence>
<feature type="region of interest" description="Disordered" evidence="1">
    <location>
        <begin position="178"/>
        <end position="217"/>
    </location>
</feature>
<accession>A0ABW7CXN4</accession>
<keyword evidence="4" id="KW-1185">Reference proteome</keyword>
<proteinExistence type="predicted"/>
<keyword evidence="2" id="KW-0732">Signal</keyword>
<evidence type="ECO:0000313" key="4">
    <source>
        <dbReference type="Proteomes" id="UP001605261"/>
    </source>
</evidence>
<feature type="region of interest" description="Disordered" evidence="1">
    <location>
        <begin position="240"/>
        <end position="277"/>
    </location>
</feature>
<sequence>MKRLILPLFAVLALCGFRPAPLPPQPSGPVYLTVIDRDGNGALAQYRDGAQRWIAGEKGHRYSVRLRNRSAERVLVVVSVDGLNAITGEVAAPGQTGYVLNPWQTADISGWRKSDEEVAQFVFTSPGRSYAGRTGRPDNIGVIGIAVFREAGAIPRDLSPAVERRMTTVPRGRVQAPAAAESAMADSVQATSAAAPAAPAPAQRLGTGHGARETSRVRDTAFERASVAPVQQVEVRYDSAQNLRARGILPGPTPRDATPRAFPSQYVPDPPQDSRWR</sequence>
<reference evidence="3 4" key="1">
    <citation type="submission" date="2024-09" db="EMBL/GenBank/DDBJ databases">
        <authorList>
            <consortium name="All-Russian atlas of soil microorganisms"/>
            <consortium name="as a basis for the search for new antimicrobial producers and enzymes with unique properties"/>
            <person name="Sokolova E.A."/>
            <person name="Voronina E.N."/>
        </authorList>
    </citation>
    <scope>NUCLEOTIDE SEQUENCE [LARGE SCALE GENOMIC DNA]</scope>
    <source>
        <strain evidence="3 4">AF-22b-331.1</strain>
    </source>
</reference>
<feature type="signal peptide" evidence="2">
    <location>
        <begin position="1"/>
        <end position="20"/>
    </location>
</feature>
<dbReference type="RefSeq" id="WP_394162902.1">
    <property type="nucleotide sequence ID" value="NZ_JBHGCJ010000005.1"/>
</dbReference>
<dbReference type="Proteomes" id="UP001605261">
    <property type="component" value="Unassembled WGS sequence"/>
</dbReference>
<feature type="chain" id="PRO_5046952773" evidence="2">
    <location>
        <begin position="21"/>
        <end position="277"/>
    </location>
</feature>